<evidence type="ECO:0000313" key="2">
    <source>
        <dbReference type="Proteomes" id="UP000827872"/>
    </source>
</evidence>
<reference evidence="1" key="1">
    <citation type="submission" date="2021-08" db="EMBL/GenBank/DDBJ databases">
        <title>The first chromosome-level gecko genome reveals the dynamic sex chromosomes of Neotropical dwarf geckos (Sphaerodactylidae: Sphaerodactylus).</title>
        <authorList>
            <person name="Pinto B.J."/>
            <person name="Keating S.E."/>
            <person name="Gamble T."/>
        </authorList>
    </citation>
    <scope>NUCLEOTIDE SEQUENCE</scope>
    <source>
        <strain evidence="1">TG3544</strain>
    </source>
</reference>
<comment type="caution">
    <text evidence="1">The sequence shown here is derived from an EMBL/GenBank/DDBJ whole genome shotgun (WGS) entry which is preliminary data.</text>
</comment>
<dbReference type="Proteomes" id="UP000827872">
    <property type="component" value="Linkage Group LG15"/>
</dbReference>
<sequence>MVRMSSGRPYHEPSISVHPGLIVALGENATIYCKGYYEDAATFYLYKEDQSLQKKFADAGAVFTVTSVNQSNQGSYSCRYCYKYNRCSFRSDKINLQLAAQVYPKPFISVEPSGILTMGETASIHCDSENNSHTDFYLYKQGTSFRRKTEAIKSSEAVFHLTHGGIYWCTYCFDSNSGKQCSNFSDNVCINVADPKLGTPSISVRPERHIVLGSDVTIECEGPENGLNFSLHKAGNPIASQASDPSSNVTKFALPVKRLGDGGNYTCRFHHRENPCVWSESSNPVELVVTGPQISESQVVNTTLRTDAKEVCDETPNGGEPEGIIYAVLNQDSLKIKRTSVPDVPSDSCFYASVAVDRNVLGR</sequence>
<dbReference type="EMBL" id="CM037628">
    <property type="protein sequence ID" value="KAH7996854.1"/>
    <property type="molecule type" value="Genomic_DNA"/>
</dbReference>
<proteinExistence type="predicted"/>
<organism evidence="1 2">
    <name type="scientific">Sphaerodactylus townsendi</name>
    <dbReference type="NCBI Taxonomy" id="933632"/>
    <lineage>
        <taxon>Eukaryota</taxon>
        <taxon>Metazoa</taxon>
        <taxon>Chordata</taxon>
        <taxon>Craniata</taxon>
        <taxon>Vertebrata</taxon>
        <taxon>Euteleostomi</taxon>
        <taxon>Lepidosauria</taxon>
        <taxon>Squamata</taxon>
        <taxon>Bifurcata</taxon>
        <taxon>Gekkota</taxon>
        <taxon>Sphaerodactylidae</taxon>
        <taxon>Sphaerodactylus</taxon>
    </lineage>
</organism>
<gene>
    <name evidence="1" type="ORF">K3G42_011505</name>
</gene>
<evidence type="ECO:0000313" key="1">
    <source>
        <dbReference type="EMBL" id="KAH7996854.1"/>
    </source>
</evidence>
<name>A0ACB8EW11_9SAUR</name>
<keyword evidence="2" id="KW-1185">Reference proteome</keyword>
<accession>A0ACB8EW11</accession>
<protein>
    <submittedName>
        <fullName evidence="1">Uncharacterized protein</fullName>
    </submittedName>
</protein>